<reference evidence="5" key="1">
    <citation type="submission" date="2021-06" db="EMBL/GenBank/DDBJ databases">
        <authorList>
            <person name="Huq M.A."/>
        </authorList>
    </citation>
    <scope>NUCLEOTIDE SEQUENCE</scope>
    <source>
        <strain evidence="5">MAH-26</strain>
    </source>
</reference>
<name>A0A9E2S6M3_9BACT</name>
<gene>
    <name evidence="5" type="ORF">KTO63_10345</name>
</gene>
<evidence type="ECO:0000256" key="2">
    <source>
        <dbReference type="ARBA" id="ARBA00023125"/>
    </source>
</evidence>
<evidence type="ECO:0000313" key="6">
    <source>
        <dbReference type="Proteomes" id="UP000812270"/>
    </source>
</evidence>
<evidence type="ECO:0000313" key="5">
    <source>
        <dbReference type="EMBL" id="MBV4357548.1"/>
    </source>
</evidence>
<dbReference type="InterPro" id="IPR018062">
    <property type="entry name" value="HTH_AraC-typ_CS"/>
</dbReference>
<organism evidence="5 6">
    <name type="scientific">Pinibacter aurantiacus</name>
    <dbReference type="NCBI Taxonomy" id="2851599"/>
    <lineage>
        <taxon>Bacteria</taxon>
        <taxon>Pseudomonadati</taxon>
        <taxon>Bacteroidota</taxon>
        <taxon>Chitinophagia</taxon>
        <taxon>Chitinophagales</taxon>
        <taxon>Chitinophagaceae</taxon>
        <taxon>Pinibacter</taxon>
    </lineage>
</organism>
<dbReference type="PROSITE" id="PS01124">
    <property type="entry name" value="HTH_ARAC_FAMILY_2"/>
    <property type="match status" value="1"/>
</dbReference>
<protein>
    <submittedName>
        <fullName evidence="5">AraC family transcriptional regulator</fullName>
    </submittedName>
</protein>
<dbReference type="RefSeq" id="WP_217791191.1">
    <property type="nucleotide sequence ID" value="NZ_JAHSPG010000006.1"/>
</dbReference>
<proteinExistence type="predicted"/>
<dbReference type="GO" id="GO:0003700">
    <property type="term" value="F:DNA-binding transcription factor activity"/>
    <property type="evidence" value="ECO:0007669"/>
    <property type="project" value="InterPro"/>
</dbReference>
<sequence length="298" mass="34419">MKILQFTLPVPDNKTLICKEESLHHFYPHLHRHNEVQLTWVIQGEGTLVVDNRMHAFHGNQIYWIAANQSHVFKSDPSYFESTSNQSTHSIDIFFSCDSKLGSFFSIPEVKHLKNFIEQNSGGFQIPEKYIQEVSEKMVKVKSTNGVEQFLYFIDLLKLIASFENLDPLAAETQTASYDDTEGIRIASIYNYVMQNYKQPITLDEVSKLAYMTPQAFCRYFKKHTHNTLVSFVNQVRVNEACKKLVDKNYDSIASVAYNTGFNSITNFNRVFKSIVKKSPKEYIDNYFQNIEQPMASA</sequence>
<dbReference type="Proteomes" id="UP000812270">
    <property type="component" value="Unassembled WGS sequence"/>
</dbReference>
<comment type="caution">
    <text evidence="5">The sequence shown here is derived from an EMBL/GenBank/DDBJ whole genome shotgun (WGS) entry which is preliminary data.</text>
</comment>
<dbReference type="Pfam" id="PF02311">
    <property type="entry name" value="AraC_binding"/>
    <property type="match status" value="1"/>
</dbReference>
<evidence type="ECO:0000259" key="4">
    <source>
        <dbReference type="PROSITE" id="PS01124"/>
    </source>
</evidence>
<keyword evidence="3" id="KW-0804">Transcription</keyword>
<dbReference type="SMART" id="SM00342">
    <property type="entry name" value="HTH_ARAC"/>
    <property type="match status" value="1"/>
</dbReference>
<keyword evidence="1" id="KW-0805">Transcription regulation</keyword>
<dbReference type="PROSITE" id="PS00041">
    <property type="entry name" value="HTH_ARAC_FAMILY_1"/>
    <property type="match status" value="1"/>
</dbReference>
<dbReference type="GO" id="GO:0043565">
    <property type="term" value="F:sequence-specific DNA binding"/>
    <property type="evidence" value="ECO:0007669"/>
    <property type="project" value="InterPro"/>
</dbReference>
<keyword evidence="6" id="KW-1185">Reference proteome</keyword>
<dbReference type="Pfam" id="PF12833">
    <property type="entry name" value="HTH_18"/>
    <property type="match status" value="1"/>
</dbReference>
<evidence type="ECO:0000256" key="1">
    <source>
        <dbReference type="ARBA" id="ARBA00023015"/>
    </source>
</evidence>
<keyword evidence="2" id="KW-0238">DNA-binding</keyword>
<accession>A0A9E2S6M3</accession>
<dbReference type="PANTHER" id="PTHR43280">
    <property type="entry name" value="ARAC-FAMILY TRANSCRIPTIONAL REGULATOR"/>
    <property type="match status" value="1"/>
</dbReference>
<dbReference type="AlphaFoldDB" id="A0A9E2S6M3"/>
<dbReference type="InterPro" id="IPR018060">
    <property type="entry name" value="HTH_AraC"/>
</dbReference>
<dbReference type="EMBL" id="JAHSPG010000006">
    <property type="protein sequence ID" value="MBV4357548.1"/>
    <property type="molecule type" value="Genomic_DNA"/>
</dbReference>
<evidence type="ECO:0000256" key="3">
    <source>
        <dbReference type="ARBA" id="ARBA00023163"/>
    </source>
</evidence>
<dbReference type="InterPro" id="IPR003313">
    <property type="entry name" value="AraC-bd"/>
</dbReference>
<feature type="domain" description="HTH araC/xylS-type" evidence="4">
    <location>
        <begin position="187"/>
        <end position="286"/>
    </location>
</feature>
<dbReference type="PANTHER" id="PTHR43280:SF2">
    <property type="entry name" value="HTH-TYPE TRANSCRIPTIONAL REGULATOR EXSA"/>
    <property type="match status" value="1"/>
</dbReference>